<dbReference type="AlphaFoldDB" id="A0A1B3Z642"/>
<dbReference type="PANTHER" id="PTHR43353">
    <property type="entry name" value="SUCCINATE-SEMIALDEHYDE DEHYDROGENASE, MITOCHONDRIAL"/>
    <property type="match status" value="1"/>
</dbReference>
<dbReference type="KEGG" id="span:AWL63_01825"/>
<dbReference type="STRING" id="1560345.AWL63_01825"/>
<proteinExistence type="inferred from homology"/>
<dbReference type="Gene3D" id="3.40.605.10">
    <property type="entry name" value="Aldehyde Dehydrogenase, Chain A, domain 1"/>
    <property type="match status" value="1"/>
</dbReference>
<dbReference type="InterPro" id="IPR029510">
    <property type="entry name" value="Ald_DH_CS_GLU"/>
</dbReference>
<reference evidence="6 7" key="1">
    <citation type="submission" date="2016-01" db="EMBL/GenBank/DDBJ databases">
        <title>Complete genome and mega plasmid sequence of Sphingomonas panacis DCY99 elicits systemic resistance in rice to Xanthomonas oryzae.</title>
        <authorList>
            <person name="Kim Y.J."/>
            <person name="Yang D.C."/>
            <person name="Sing P."/>
        </authorList>
    </citation>
    <scope>NUCLEOTIDE SEQUENCE [LARGE SCALE GENOMIC DNA]</scope>
    <source>
        <strain evidence="6 7">DCY99</strain>
    </source>
</reference>
<evidence type="ECO:0000256" key="3">
    <source>
        <dbReference type="PROSITE-ProRule" id="PRU10007"/>
    </source>
</evidence>
<dbReference type="GO" id="GO:0004777">
    <property type="term" value="F:succinate-semialdehyde dehydrogenase (NAD+) activity"/>
    <property type="evidence" value="ECO:0007669"/>
    <property type="project" value="TreeGrafter"/>
</dbReference>
<protein>
    <submittedName>
        <fullName evidence="6">NAD-dependent succinate-semialdehyde dehydrogenase</fullName>
    </submittedName>
</protein>
<evidence type="ECO:0000256" key="1">
    <source>
        <dbReference type="ARBA" id="ARBA00009986"/>
    </source>
</evidence>
<sequence>MTDTILDTLKADGWLRETNAIGGVWRAADTGETLDVTNPATGAVIGTIAWAGAVETNAAIDAAQAAFKTWSMTLAAERAAALHRMAAVIREHAEPLAAMLTLEQGKPLAEARAEILLGAQYVQWFAEEARRINGSVVPSPWPGRQVLVTREPVGVVAAISPWNFPFSMLSRKIAPALAAGCTVVVKPSEFTPYCGLLWAVLAEQAGIPAGVVNVVTGDAVAIGGALTASPLVRKLTFTGSTRVGKLLYEQSGATMKKLSMELGGNAPFLVFDDADLEKAVEGAIASKYRNSGQTCVCTNRFYIQDGIYDAFAARFTERVKALKVGDGFAADVQQGPLINDAAVAKVAAHVADAVAKGGVVLTGGKPHALGGTFYEPTVIRDATKDMLVAHEETFGPLAALFRFTHEQDGIDAANATEFGLAAYFYTRDLARTFRVARALEAGMVGINEGIITSEVAPFGGVKDSGIGREGSSLGIEEFLHVKYLCVGGL</sequence>
<dbReference type="OrthoDB" id="9802947at2"/>
<dbReference type="NCBIfam" id="TIGR01780">
    <property type="entry name" value="SSADH"/>
    <property type="match status" value="1"/>
</dbReference>
<dbReference type="InterPro" id="IPR016160">
    <property type="entry name" value="Ald_DH_CS_CYS"/>
</dbReference>
<name>A0A1B3Z642_9SPHN</name>
<keyword evidence="2 4" id="KW-0560">Oxidoreductase</keyword>
<dbReference type="SUPFAM" id="SSF53720">
    <property type="entry name" value="ALDH-like"/>
    <property type="match status" value="1"/>
</dbReference>
<dbReference type="InterPro" id="IPR015590">
    <property type="entry name" value="Aldehyde_DH_dom"/>
</dbReference>
<gene>
    <name evidence="6" type="primary">gabD</name>
    <name evidence="6" type="ORF">AWL63_01825</name>
</gene>
<evidence type="ECO:0000256" key="4">
    <source>
        <dbReference type="RuleBase" id="RU003345"/>
    </source>
</evidence>
<feature type="active site" evidence="3">
    <location>
        <position position="261"/>
    </location>
</feature>
<dbReference type="PROSITE" id="PS00070">
    <property type="entry name" value="ALDEHYDE_DEHYDR_CYS"/>
    <property type="match status" value="1"/>
</dbReference>
<dbReference type="Proteomes" id="UP000094256">
    <property type="component" value="Chromosome"/>
</dbReference>
<accession>A0A1B3Z642</accession>
<dbReference type="PANTHER" id="PTHR43353:SF5">
    <property type="entry name" value="SUCCINATE-SEMIALDEHYDE DEHYDROGENASE, MITOCHONDRIAL"/>
    <property type="match status" value="1"/>
</dbReference>
<dbReference type="InterPro" id="IPR016161">
    <property type="entry name" value="Ald_DH/histidinol_DH"/>
</dbReference>
<evidence type="ECO:0000313" key="7">
    <source>
        <dbReference type="Proteomes" id="UP000094256"/>
    </source>
</evidence>
<evidence type="ECO:0000259" key="5">
    <source>
        <dbReference type="Pfam" id="PF00171"/>
    </source>
</evidence>
<dbReference type="InterPro" id="IPR016163">
    <property type="entry name" value="Ald_DH_C"/>
</dbReference>
<dbReference type="EMBL" id="CP014168">
    <property type="protein sequence ID" value="AOH82901.1"/>
    <property type="molecule type" value="Genomic_DNA"/>
</dbReference>
<dbReference type="GO" id="GO:0009450">
    <property type="term" value="P:gamma-aminobutyric acid catabolic process"/>
    <property type="evidence" value="ECO:0007669"/>
    <property type="project" value="InterPro"/>
</dbReference>
<feature type="domain" description="Aldehyde dehydrogenase" evidence="5">
    <location>
        <begin position="25"/>
        <end position="483"/>
    </location>
</feature>
<dbReference type="FunFam" id="3.40.605.10:FF:000005">
    <property type="entry name" value="Succinate-semialdehyde dehydrogenase I"/>
    <property type="match status" value="1"/>
</dbReference>
<dbReference type="PROSITE" id="PS00687">
    <property type="entry name" value="ALDEHYDE_DEHYDR_GLU"/>
    <property type="match status" value="1"/>
</dbReference>
<dbReference type="InterPro" id="IPR010102">
    <property type="entry name" value="Succ_semiAld_DH"/>
</dbReference>
<dbReference type="Pfam" id="PF00171">
    <property type="entry name" value="Aldedh"/>
    <property type="match status" value="1"/>
</dbReference>
<dbReference type="InterPro" id="IPR050740">
    <property type="entry name" value="Aldehyde_DH_Superfamily"/>
</dbReference>
<dbReference type="FunFam" id="3.40.309.10:FF:000004">
    <property type="entry name" value="Succinate-semialdehyde dehydrogenase I"/>
    <property type="match status" value="1"/>
</dbReference>
<dbReference type="RefSeq" id="WP_069203485.1">
    <property type="nucleotide sequence ID" value="NZ_CP014168.1"/>
</dbReference>
<organism evidence="6 7">
    <name type="scientific">Sphingomonas panacis</name>
    <dbReference type="NCBI Taxonomy" id="1560345"/>
    <lineage>
        <taxon>Bacteria</taxon>
        <taxon>Pseudomonadati</taxon>
        <taxon>Pseudomonadota</taxon>
        <taxon>Alphaproteobacteria</taxon>
        <taxon>Sphingomonadales</taxon>
        <taxon>Sphingomonadaceae</taxon>
        <taxon>Sphingomonas</taxon>
    </lineage>
</organism>
<dbReference type="CDD" id="cd07103">
    <property type="entry name" value="ALDH_F5_SSADH_GabD"/>
    <property type="match status" value="1"/>
</dbReference>
<dbReference type="InterPro" id="IPR016162">
    <property type="entry name" value="Ald_DH_N"/>
</dbReference>
<evidence type="ECO:0000256" key="2">
    <source>
        <dbReference type="ARBA" id="ARBA00023002"/>
    </source>
</evidence>
<dbReference type="Gene3D" id="3.40.309.10">
    <property type="entry name" value="Aldehyde Dehydrogenase, Chain A, domain 2"/>
    <property type="match status" value="1"/>
</dbReference>
<comment type="similarity">
    <text evidence="1 4">Belongs to the aldehyde dehydrogenase family.</text>
</comment>
<keyword evidence="7" id="KW-1185">Reference proteome</keyword>
<evidence type="ECO:0000313" key="6">
    <source>
        <dbReference type="EMBL" id="AOH82901.1"/>
    </source>
</evidence>